<evidence type="ECO:0000313" key="3">
    <source>
        <dbReference type="Proteomes" id="UP000541810"/>
    </source>
</evidence>
<dbReference type="AlphaFoldDB" id="A0A7X0H7U6"/>
<comment type="caution">
    <text evidence="2">The sequence shown here is derived from an EMBL/GenBank/DDBJ whole genome shotgun (WGS) entry which is preliminary data.</text>
</comment>
<keyword evidence="1" id="KW-1133">Transmembrane helix</keyword>
<name>A0A7X0H7U6_9BACT</name>
<organism evidence="2 3">
    <name type="scientific">Algisphaera agarilytica</name>
    <dbReference type="NCBI Taxonomy" id="1385975"/>
    <lineage>
        <taxon>Bacteria</taxon>
        <taxon>Pseudomonadati</taxon>
        <taxon>Planctomycetota</taxon>
        <taxon>Phycisphaerae</taxon>
        <taxon>Phycisphaerales</taxon>
        <taxon>Phycisphaeraceae</taxon>
        <taxon>Algisphaera</taxon>
    </lineage>
</organism>
<dbReference type="Proteomes" id="UP000541810">
    <property type="component" value="Unassembled WGS sequence"/>
</dbReference>
<gene>
    <name evidence="2" type="ORF">HNQ40_001221</name>
</gene>
<proteinExistence type="predicted"/>
<keyword evidence="3" id="KW-1185">Reference proteome</keyword>
<feature type="transmembrane region" description="Helical" evidence="1">
    <location>
        <begin position="45"/>
        <end position="78"/>
    </location>
</feature>
<keyword evidence="1" id="KW-0472">Membrane</keyword>
<accession>A0A7X0H7U6</accession>
<protein>
    <submittedName>
        <fullName evidence="2">Tetratricopeptide (TPR) repeat protein</fullName>
    </submittedName>
</protein>
<dbReference type="RefSeq" id="WP_184676994.1">
    <property type="nucleotide sequence ID" value="NZ_JACHGY010000001.1"/>
</dbReference>
<dbReference type="EMBL" id="JACHGY010000001">
    <property type="protein sequence ID" value="MBB6429415.1"/>
    <property type="molecule type" value="Genomic_DNA"/>
</dbReference>
<evidence type="ECO:0000313" key="2">
    <source>
        <dbReference type="EMBL" id="MBB6429415.1"/>
    </source>
</evidence>
<reference evidence="2 3" key="1">
    <citation type="submission" date="2020-08" db="EMBL/GenBank/DDBJ databases">
        <title>Genomic Encyclopedia of Type Strains, Phase IV (KMG-IV): sequencing the most valuable type-strain genomes for metagenomic binning, comparative biology and taxonomic classification.</title>
        <authorList>
            <person name="Goeker M."/>
        </authorList>
    </citation>
    <scope>NUCLEOTIDE SEQUENCE [LARGE SCALE GENOMIC DNA]</scope>
    <source>
        <strain evidence="2 3">DSM 103725</strain>
    </source>
</reference>
<sequence>MNPATPPAPDAAPPAWRAPTPEALEAHLQRHAAIAPSPWARRAPLFVLGGVVLLAVVLQGPAAWLLPWLALVGILLFGRQKLLARRSFERRLSRAQELATLRHHRPALRSAWRLIPELVHLPAQQHRAVAVLAHALDNVGAYETAIVAYDRLLNDLPKDHPGAIHLKVQRAIASLFTHQLSDADDALRRLRGPVEPLAKTPIGASYRFALLFQSVQTAHYAEAIDESDGLVEALRPLGVEAGYGHALLAWCHAQRNDPERNDASLAQTWWQRATTLLPASALRARFPEIRDEIVGVPRD</sequence>
<keyword evidence="1" id="KW-0812">Transmembrane</keyword>
<evidence type="ECO:0000256" key="1">
    <source>
        <dbReference type="SAM" id="Phobius"/>
    </source>
</evidence>